<evidence type="ECO:0000259" key="4">
    <source>
        <dbReference type="PROSITE" id="PS50111"/>
    </source>
</evidence>
<dbReference type="Proteomes" id="UP001079657">
    <property type="component" value="Unassembled WGS sequence"/>
</dbReference>
<comment type="caution">
    <text evidence="5">The sequence shown here is derived from an EMBL/GenBank/DDBJ whole genome shotgun (WGS) entry which is preliminary data.</text>
</comment>
<keyword evidence="1 2" id="KW-0807">Transducer</keyword>
<organism evidence="5 6">
    <name type="scientific">Clostridium ganghwense</name>
    <dbReference type="NCBI Taxonomy" id="312089"/>
    <lineage>
        <taxon>Bacteria</taxon>
        <taxon>Bacillati</taxon>
        <taxon>Bacillota</taxon>
        <taxon>Clostridia</taxon>
        <taxon>Eubacteriales</taxon>
        <taxon>Clostridiaceae</taxon>
        <taxon>Clostridium</taxon>
    </lineage>
</organism>
<dbReference type="RefSeq" id="WP_268050577.1">
    <property type="nucleotide sequence ID" value="NZ_JAPQES010000005.1"/>
</dbReference>
<dbReference type="Pfam" id="PF00015">
    <property type="entry name" value="MCPsignal"/>
    <property type="match status" value="1"/>
</dbReference>
<dbReference type="PROSITE" id="PS50111">
    <property type="entry name" value="CHEMOTAXIS_TRANSDUC_2"/>
    <property type="match status" value="1"/>
</dbReference>
<accession>A0ABT4CU11</accession>
<sequence>MEFSTNTQKSENKIKKYITTTMLTIIPSTMILGIITSYVLSLTGYKFALNIFFYVLSGIIVGCASIIKNIKKFIKPSILINEFAQSLERNDFTYKIETSANSAKSEYLYSLNNIMEKLTLLITEIKQLSKTVYIVSEDNMSLLNNALQVTTKVTSSVSDLSNTSMEQANSIEYCNNLLSNIAKGLNNISINMNDSKQLTEKAISTINNIEENIELQNKKMSETKHTSINATNSIKTLEQNSKEIGEIVEVISSIAEQTNLLALNASIEASRAGEHGKGFAVVAEEVRKLAEQSSISAQKINELVLYVQSGIGKTAKEINEVEKVVDEQNHSLNKTITAFKQISEVVNTLISNVNNVADASVKLNNNCTETVEEMNNISLISQTYAASSQEVYSLMDEQFTTIKKVKESGNNLVELVENLDNTMGKYKI</sequence>
<gene>
    <name evidence="5" type="ORF">OXH55_13705</name>
</gene>
<evidence type="ECO:0000256" key="2">
    <source>
        <dbReference type="PROSITE-ProRule" id="PRU00284"/>
    </source>
</evidence>
<keyword evidence="3" id="KW-0812">Transmembrane</keyword>
<reference evidence="5" key="1">
    <citation type="submission" date="2022-12" db="EMBL/GenBank/DDBJ databases">
        <authorList>
            <person name="Wang J."/>
        </authorList>
    </citation>
    <scope>NUCLEOTIDE SEQUENCE</scope>
    <source>
        <strain evidence="5">HY-42-06</strain>
    </source>
</reference>
<evidence type="ECO:0000256" key="3">
    <source>
        <dbReference type="SAM" id="Phobius"/>
    </source>
</evidence>
<evidence type="ECO:0000313" key="5">
    <source>
        <dbReference type="EMBL" id="MCY6371696.1"/>
    </source>
</evidence>
<dbReference type="SUPFAM" id="SSF58104">
    <property type="entry name" value="Methyl-accepting chemotaxis protein (MCP) signaling domain"/>
    <property type="match status" value="1"/>
</dbReference>
<evidence type="ECO:0000313" key="6">
    <source>
        <dbReference type="Proteomes" id="UP001079657"/>
    </source>
</evidence>
<dbReference type="PANTHER" id="PTHR32089:SF112">
    <property type="entry name" value="LYSOZYME-LIKE PROTEIN-RELATED"/>
    <property type="match status" value="1"/>
</dbReference>
<feature type="transmembrane region" description="Helical" evidence="3">
    <location>
        <begin position="47"/>
        <end position="67"/>
    </location>
</feature>
<dbReference type="PANTHER" id="PTHR32089">
    <property type="entry name" value="METHYL-ACCEPTING CHEMOTAXIS PROTEIN MCPB"/>
    <property type="match status" value="1"/>
</dbReference>
<feature type="transmembrane region" description="Helical" evidence="3">
    <location>
        <begin position="21"/>
        <end position="41"/>
    </location>
</feature>
<proteinExistence type="predicted"/>
<evidence type="ECO:0000256" key="1">
    <source>
        <dbReference type="ARBA" id="ARBA00023224"/>
    </source>
</evidence>
<name>A0ABT4CU11_9CLOT</name>
<keyword evidence="6" id="KW-1185">Reference proteome</keyword>
<dbReference type="Gene3D" id="1.10.287.950">
    <property type="entry name" value="Methyl-accepting chemotaxis protein"/>
    <property type="match status" value="1"/>
</dbReference>
<keyword evidence="3" id="KW-1133">Transmembrane helix</keyword>
<dbReference type="EMBL" id="JAPQES010000005">
    <property type="protein sequence ID" value="MCY6371696.1"/>
    <property type="molecule type" value="Genomic_DNA"/>
</dbReference>
<dbReference type="InterPro" id="IPR004089">
    <property type="entry name" value="MCPsignal_dom"/>
</dbReference>
<keyword evidence="3" id="KW-0472">Membrane</keyword>
<protein>
    <submittedName>
        <fullName evidence="5">Methyl-accepting chemotaxis protein</fullName>
    </submittedName>
</protein>
<feature type="domain" description="Methyl-accepting transducer" evidence="4">
    <location>
        <begin position="142"/>
        <end position="378"/>
    </location>
</feature>
<dbReference type="SMART" id="SM00283">
    <property type="entry name" value="MA"/>
    <property type="match status" value="1"/>
</dbReference>